<keyword evidence="1" id="KW-0732">Signal</keyword>
<evidence type="ECO:0000256" key="1">
    <source>
        <dbReference type="SAM" id="SignalP"/>
    </source>
</evidence>
<accession>A0AAD6U847</accession>
<dbReference type="EMBL" id="JARJCN010000018">
    <property type="protein sequence ID" value="KAJ7092478.1"/>
    <property type="molecule type" value="Genomic_DNA"/>
</dbReference>
<feature type="signal peptide" evidence="1">
    <location>
        <begin position="1"/>
        <end position="19"/>
    </location>
</feature>
<gene>
    <name evidence="2" type="ORF">B0H15DRAFT_175520</name>
</gene>
<protein>
    <submittedName>
        <fullName evidence="2">Uncharacterized protein</fullName>
    </submittedName>
</protein>
<name>A0AAD6U847_9AGAR</name>
<dbReference type="Proteomes" id="UP001222325">
    <property type="component" value="Unassembled WGS sequence"/>
</dbReference>
<organism evidence="2 3">
    <name type="scientific">Mycena belliarum</name>
    <dbReference type="NCBI Taxonomy" id="1033014"/>
    <lineage>
        <taxon>Eukaryota</taxon>
        <taxon>Fungi</taxon>
        <taxon>Dikarya</taxon>
        <taxon>Basidiomycota</taxon>
        <taxon>Agaricomycotina</taxon>
        <taxon>Agaricomycetes</taxon>
        <taxon>Agaricomycetidae</taxon>
        <taxon>Agaricales</taxon>
        <taxon>Marasmiineae</taxon>
        <taxon>Mycenaceae</taxon>
        <taxon>Mycena</taxon>
    </lineage>
</organism>
<reference evidence="2" key="1">
    <citation type="submission" date="2023-03" db="EMBL/GenBank/DDBJ databases">
        <title>Massive genome expansion in bonnet fungi (Mycena s.s.) driven by repeated elements and novel gene families across ecological guilds.</title>
        <authorList>
            <consortium name="Lawrence Berkeley National Laboratory"/>
            <person name="Harder C.B."/>
            <person name="Miyauchi S."/>
            <person name="Viragh M."/>
            <person name="Kuo A."/>
            <person name="Thoen E."/>
            <person name="Andreopoulos B."/>
            <person name="Lu D."/>
            <person name="Skrede I."/>
            <person name="Drula E."/>
            <person name="Henrissat B."/>
            <person name="Morin E."/>
            <person name="Kohler A."/>
            <person name="Barry K."/>
            <person name="LaButti K."/>
            <person name="Morin E."/>
            <person name="Salamov A."/>
            <person name="Lipzen A."/>
            <person name="Mereny Z."/>
            <person name="Hegedus B."/>
            <person name="Baldrian P."/>
            <person name="Stursova M."/>
            <person name="Weitz H."/>
            <person name="Taylor A."/>
            <person name="Grigoriev I.V."/>
            <person name="Nagy L.G."/>
            <person name="Martin F."/>
            <person name="Kauserud H."/>
        </authorList>
    </citation>
    <scope>NUCLEOTIDE SEQUENCE</scope>
    <source>
        <strain evidence="2">CBHHK173m</strain>
    </source>
</reference>
<comment type="caution">
    <text evidence="2">The sequence shown here is derived from an EMBL/GenBank/DDBJ whole genome shotgun (WGS) entry which is preliminary data.</text>
</comment>
<evidence type="ECO:0000313" key="2">
    <source>
        <dbReference type="EMBL" id="KAJ7092478.1"/>
    </source>
</evidence>
<dbReference type="AlphaFoldDB" id="A0AAD6U847"/>
<evidence type="ECO:0000313" key="3">
    <source>
        <dbReference type="Proteomes" id="UP001222325"/>
    </source>
</evidence>
<proteinExistence type="predicted"/>
<sequence length="342" mass="36725">MLRQLISVALAALVVVAAAEYAETVEGYKFITSGPRVSASKAEYEVATHKTAVELLKMRLGEEELLSLLEPDPTGAEPIWHELFANSTPSSWMLAGDNMQAAASIPNATLSHDELKTALIQFKERIGEDSLMAMLKPDIVAADVIWHEVIANSTPGSWVPAYGRAVCLLPNVTALGFAMWSASPLEDAVNNAANAEHYGKRTVEIAPGVLTSEILEGWGGVTTLFTVPNYTTPPNRTMYPFLDENPKFPYQGAGDKVLRDGTGAVFGVLHIAIRDVDGADYGETGSGIEISAAVWYGDGAGDDFLEAERQHMVIEIVNVALQAQKDIESGVFVVPSFGSKSK</sequence>
<keyword evidence="3" id="KW-1185">Reference proteome</keyword>
<feature type="chain" id="PRO_5042056941" evidence="1">
    <location>
        <begin position="20"/>
        <end position="342"/>
    </location>
</feature>